<protein>
    <submittedName>
        <fullName evidence="9">TonB-linked outer membrane protein, SusC/RagA family</fullName>
    </submittedName>
</protein>
<name>A0A1G7P4S9_9SPHI</name>
<keyword evidence="10" id="KW-1185">Reference proteome</keyword>
<dbReference type="NCBIfam" id="TIGR04057">
    <property type="entry name" value="SusC_RagA_signa"/>
    <property type="match status" value="1"/>
</dbReference>
<dbReference type="InterPro" id="IPR023997">
    <property type="entry name" value="TonB-dep_OMP_SusC/RagA_CS"/>
</dbReference>
<organism evidence="9 10">
    <name type="scientific">Mucilaginibacter pineti</name>
    <dbReference type="NCBI Taxonomy" id="1391627"/>
    <lineage>
        <taxon>Bacteria</taxon>
        <taxon>Pseudomonadati</taxon>
        <taxon>Bacteroidota</taxon>
        <taxon>Sphingobacteriia</taxon>
        <taxon>Sphingobacteriales</taxon>
        <taxon>Sphingobacteriaceae</taxon>
        <taxon>Mucilaginibacter</taxon>
    </lineage>
</organism>
<dbReference type="NCBIfam" id="TIGR04056">
    <property type="entry name" value="OMP_RagA_SusC"/>
    <property type="match status" value="1"/>
</dbReference>
<evidence type="ECO:0000256" key="7">
    <source>
        <dbReference type="PROSITE-ProRule" id="PRU01360"/>
    </source>
</evidence>
<dbReference type="SUPFAM" id="SSF56935">
    <property type="entry name" value="Porins"/>
    <property type="match status" value="1"/>
</dbReference>
<evidence type="ECO:0000313" key="10">
    <source>
        <dbReference type="Proteomes" id="UP000199072"/>
    </source>
</evidence>
<dbReference type="GO" id="GO:0009279">
    <property type="term" value="C:cell outer membrane"/>
    <property type="evidence" value="ECO:0007669"/>
    <property type="project" value="UniProtKB-SubCell"/>
</dbReference>
<feature type="domain" description="TonB-dependent receptor plug" evidence="8">
    <location>
        <begin position="107"/>
        <end position="214"/>
    </location>
</feature>
<evidence type="ECO:0000256" key="4">
    <source>
        <dbReference type="ARBA" id="ARBA00022692"/>
    </source>
</evidence>
<evidence type="ECO:0000256" key="3">
    <source>
        <dbReference type="ARBA" id="ARBA00022452"/>
    </source>
</evidence>
<sequence length="1058" mass="117780">MALLFSTVRAQYTVYGKVIDQKTKEPLAGASIKINDSQRVISTDSFGQFHFNSNSKDIIITASYVGYINSETKVVAAMSDSVVIALNRISNELKEVVVSTGYQNIPKERATGSFEKVNADLLNRRVSTDVISKLEDLVPGLVFNRSTSNASYQTQISIRGQSTILGKADPLIVIDNFPYEGNINNINPNDVESITVLKDAAAASIWGAKAGNGVIVITTKKGRFNQAPKVSFNSNVTVGGRPNLFYQSRMSTADYIDEEQALFTKGYYNSAEKSANKTPLTPVVELLIARRDGKISASDAQSQIDALKNQDVRNDFEKYLYQKSVQQQYNVNVSGGSANQTYYVSAGYDKNAANLVNNGYNRLTVDANNTYSFLHNHLDVFTGISYIQSDNIMNNPGTTGILLSSTSGTSLYPYAKLADASGNPLSITHDYRAAFVTTAQQKGLLNWQYSPIDEINLADNHAKQTDYRLNFNVVYKIFPGLSARALYYYGRTEGITRNYQSQDTYYTRNLINRLTQVNTDGSLSYPVPLGGILDQNTSSAISQNFRGQLNYSKNWSNKSDLTAIAGYEIRNTHTITDQHREYGYDDEHATSTKVNYLTYFNNYYNPALTQQIPYLDSQGDLTDNYISYYTNAAYNYDNRYTVSGSARIDESNLFGVKTNQKGVPLWSTGISWNVSNEAFYHISWLPLLKLRATYGYSGNVNKSVTAYTTAVYSNGSDNLSGLPYATITNPPNPYLQWERVKMVNLGIDFEALNHRISGSLEYYHKNGIDLIGIAPYAPSTGIVQFKGNLANNAGHGVDISIHSRNLNGAFKWSTDLIFSNAVDEVTKYDVKTDVLSFLQLVYPLAGRPLYGIYSFKWGGLDPKTGEAQGYLNGQISKDYSGIINASTPDNIVYNGPARPTIFGSLRNTFSFKGFSVSGNISYRFNYYFRRNSVNYATVLSGQGGNRDFALRWQKAGDEVFTQIPSLPATNNGNRNNFYMYSSSLVEKADNIRLQDVNVSYTITKEKLRSLPFANIQLYVYGNNLGILWKATKTKLDPDYPLNQFPPVKTYSIGFKADF</sequence>
<dbReference type="InterPro" id="IPR008969">
    <property type="entry name" value="CarboxyPept-like_regulatory"/>
</dbReference>
<evidence type="ECO:0000256" key="2">
    <source>
        <dbReference type="ARBA" id="ARBA00022448"/>
    </source>
</evidence>
<dbReference type="InterPro" id="IPR039426">
    <property type="entry name" value="TonB-dep_rcpt-like"/>
</dbReference>
<dbReference type="Proteomes" id="UP000199072">
    <property type="component" value="Unassembled WGS sequence"/>
</dbReference>
<comment type="subcellular location">
    <subcellularLocation>
        <location evidence="1 7">Cell outer membrane</location>
        <topology evidence="1 7">Multi-pass membrane protein</topology>
    </subcellularLocation>
</comment>
<comment type="similarity">
    <text evidence="7">Belongs to the TonB-dependent receptor family.</text>
</comment>
<dbReference type="Gene3D" id="2.170.130.10">
    <property type="entry name" value="TonB-dependent receptor, plug domain"/>
    <property type="match status" value="1"/>
</dbReference>
<dbReference type="InterPro" id="IPR012910">
    <property type="entry name" value="Plug_dom"/>
</dbReference>
<evidence type="ECO:0000256" key="5">
    <source>
        <dbReference type="ARBA" id="ARBA00023136"/>
    </source>
</evidence>
<gene>
    <name evidence="9" type="ORF">SAMN05216464_1335</name>
</gene>
<accession>A0A1G7P4S9</accession>
<dbReference type="InterPro" id="IPR037066">
    <property type="entry name" value="Plug_dom_sf"/>
</dbReference>
<keyword evidence="6 7" id="KW-0998">Cell outer membrane</keyword>
<evidence type="ECO:0000259" key="8">
    <source>
        <dbReference type="Pfam" id="PF07715"/>
    </source>
</evidence>
<dbReference type="AlphaFoldDB" id="A0A1G7P4S9"/>
<dbReference type="Pfam" id="PF13715">
    <property type="entry name" value="CarbopepD_reg_2"/>
    <property type="match status" value="1"/>
</dbReference>
<reference evidence="9 10" key="1">
    <citation type="submission" date="2016-10" db="EMBL/GenBank/DDBJ databases">
        <authorList>
            <person name="de Groot N.N."/>
        </authorList>
    </citation>
    <scope>NUCLEOTIDE SEQUENCE [LARGE SCALE GENOMIC DNA]</scope>
    <source>
        <strain evidence="9 10">47C3B</strain>
    </source>
</reference>
<dbReference type="InterPro" id="IPR023996">
    <property type="entry name" value="TonB-dep_OMP_SusC/RagA"/>
</dbReference>
<dbReference type="EMBL" id="FNAI01000033">
    <property type="protein sequence ID" value="SDF80450.1"/>
    <property type="molecule type" value="Genomic_DNA"/>
</dbReference>
<evidence type="ECO:0000256" key="6">
    <source>
        <dbReference type="ARBA" id="ARBA00023237"/>
    </source>
</evidence>
<dbReference type="PROSITE" id="PS52016">
    <property type="entry name" value="TONB_DEPENDENT_REC_3"/>
    <property type="match status" value="1"/>
</dbReference>
<evidence type="ECO:0000256" key="1">
    <source>
        <dbReference type="ARBA" id="ARBA00004571"/>
    </source>
</evidence>
<dbReference type="Pfam" id="PF07715">
    <property type="entry name" value="Plug"/>
    <property type="match status" value="1"/>
</dbReference>
<dbReference type="SUPFAM" id="SSF49464">
    <property type="entry name" value="Carboxypeptidase regulatory domain-like"/>
    <property type="match status" value="1"/>
</dbReference>
<dbReference type="InterPro" id="IPR036942">
    <property type="entry name" value="Beta-barrel_TonB_sf"/>
</dbReference>
<dbReference type="STRING" id="1391627.SAMN05216464_1335"/>
<evidence type="ECO:0000313" key="9">
    <source>
        <dbReference type="EMBL" id="SDF80450.1"/>
    </source>
</evidence>
<proteinExistence type="inferred from homology"/>
<keyword evidence="2 7" id="KW-0813">Transport</keyword>
<dbReference type="Gene3D" id="2.60.40.1120">
    <property type="entry name" value="Carboxypeptidase-like, regulatory domain"/>
    <property type="match status" value="1"/>
</dbReference>
<keyword evidence="4 7" id="KW-0812">Transmembrane</keyword>
<dbReference type="Gene3D" id="2.40.170.20">
    <property type="entry name" value="TonB-dependent receptor, beta-barrel domain"/>
    <property type="match status" value="1"/>
</dbReference>
<keyword evidence="5 7" id="KW-0472">Membrane</keyword>
<keyword evidence="3 7" id="KW-1134">Transmembrane beta strand</keyword>